<proteinExistence type="predicted"/>
<name>A0A158PEL9_ANGCS</name>
<dbReference type="STRING" id="334426.A0A158PEL9"/>
<gene>
    <name evidence="2" type="ORF">ACOC_LOCUS2161</name>
</gene>
<dbReference type="WBParaSite" id="ACOC_0000216001-mRNA-1">
    <property type="protein sequence ID" value="ACOC_0000216001-mRNA-1"/>
    <property type="gene ID" value="ACOC_0000216001"/>
</dbReference>
<reference evidence="2 3" key="2">
    <citation type="submission" date="2018-11" db="EMBL/GenBank/DDBJ databases">
        <authorList>
            <consortium name="Pathogen Informatics"/>
        </authorList>
    </citation>
    <scope>NUCLEOTIDE SEQUENCE [LARGE SCALE GENOMIC DNA]</scope>
    <source>
        <strain evidence="2 3">Costa Rica</strain>
    </source>
</reference>
<accession>A0A158PEL9</accession>
<keyword evidence="3" id="KW-1185">Reference proteome</keyword>
<evidence type="ECO:0000313" key="4">
    <source>
        <dbReference type="WBParaSite" id="ACOC_0000216001-mRNA-1"/>
    </source>
</evidence>
<feature type="region of interest" description="Disordered" evidence="1">
    <location>
        <begin position="59"/>
        <end position="78"/>
    </location>
</feature>
<dbReference type="CDD" id="cd00034">
    <property type="entry name" value="CSD"/>
    <property type="match status" value="1"/>
</dbReference>
<sequence>MHYKTVFGDEFDTKDAAANCITRADVMSVQIGRFTTCFAPEGIHVLPKSHWSEVDNIGGANEKSLQSSSKRGRYDDWDANRSSQRENVGYNLELVFLDFLNNGNIIHNVTCSEIAGVGGRLPGNQQLDDARYRVCRGHKVTKVIGINLRGTEPRMLALYGDPERIRMRDIELVPCRILRFYAPQKVIDFYEGLLERTIRRP</sequence>
<protein>
    <submittedName>
        <fullName evidence="4">DUF4417 domain-containing protein</fullName>
    </submittedName>
</protein>
<evidence type="ECO:0000313" key="2">
    <source>
        <dbReference type="EMBL" id="VDM53746.1"/>
    </source>
</evidence>
<dbReference type="AlphaFoldDB" id="A0A158PEL9"/>
<evidence type="ECO:0000256" key="1">
    <source>
        <dbReference type="SAM" id="MobiDB-lite"/>
    </source>
</evidence>
<dbReference type="OrthoDB" id="433924at2759"/>
<evidence type="ECO:0000313" key="3">
    <source>
        <dbReference type="Proteomes" id="UP000267027"/>
    </source>
</evidence>
<organism evidence="4">
    <name type="scientific">Angiostrongylus costaricensis</name>
    <name type="common">Nematode worm</name>
    <dbReference type="NCBI Taxonomy" id="334426"/>
    <lineage>
        <taxon>Eukaryota</taxon>
        <taxon>Metazoa</taxon>
        <taxon>Ecdysozoa</taxon>
        <taxon>Nematoda</taxon>
        <taxon>Chromadorea</taxon>
        <taxon>Rhabditida</taxon>
        <taxon>Rhabditina</taxon>
        <taxon>Rhabditomorpha</taxon>
        <taxon>Strongyloidea</taxon>
        <taxon>Metastrongylidae</taxon>
        <taxon>Angiostrongylus</taxon>
    </lineage>
</organism>
<reference evidence="4" key="1">
    <citation type="submission" date="2016-04" db="UniProtKB">
        <authorList>
            <consortium name="WormBaseParasite"/>
        </authorList>
    </citation>
    <scope>IDENTIFICATION</scope>
</reference>
<dbReference type="Proteomes" id="UP000267027">
    <property type="component" value="Unassembled WGS sequence"/>
</dbReference>
<dbReference type="EMBL" id="UYYA01000395">
    <property type="protein sequence ID" value="VDM53746.1"/>
    <property type="molecule type" value="Genomic_DNA"/>
</dbReference>